<comment type="caution">
    <text evidence="2">The sequence shown here is derived from an EMBL/GenBank/DDBJ whole genome shotgun (WGS) entry which is preliminary data.</text>
</comment>
<dbReference type="Proteomes" id="UP001642483">
    <property type="component" value="Unassembled WGS sequence"/>
</dbReference>
<dbReference type="Pfam" id="PF04908">
    <property type="entry name" value="SH3BGR"/>
    <property type="match status" value="1"/>
</dbReference>
<protein>
    <recommendedName>
        <fullName evidence="4">SH3 domain-binding glutamic acid-rich-like protein 3</fullName>
    </recommendedName>
</protein>
<evidence type="ECO:0008006" key="4">
    <source>
        <dbReference type="Google" id="ProtNLM"/>
    </source>
</evidence>
<dbReference type="CDD" id="cd03030">
    <property type="entry name" value="GRX_SH3BGR"/>
    <property type="match status" value="1"/>
</dbReference>
<dbReference type="PANTHER" id="PTHR12232:SF0">
    <property type="entry name" value="THIOREDOXIN DOMAIN-CONTAINING PROTEIN"/>
    <property type="match status" value="1"/>
</dbReference>
<dbReference type="InterPro" id="IPR051033">
    <property type="entry name" value="SH3BGR"/>
</dbReference>
<dbReference type="Gene3D" id="3.40.30.10">
    <property type="entry name" value="Glutaredoxin"/>
    <property type="match status" value="1"/>
</dbReference>
<evidence type="ECO:0000313" key="3">
    <source>
        <dbReference type="Proteomes" id="UP001642483"/>
    </source>
</evidence>
<reference evidence="2 3" key="1">
    <citation type="submission" date="2024-02" db="EMBL/GenBank/DDBJ databases">
        <authorList>
            <person name="Daric V."/>
            <person name="Darras S."/>
        </authorList>
    </citation>
    <scope>NUCLEOTIDE SEQUENCE [LARGE SCALE GENOMIC DNA]</scope>
</reference>
<organism evidence="2 3">
    <name type="scientific">Clavelina lepadiformis</name>
    <name type="common">Light-bulb sea squirt</name>
    <name type="synonym">Ascidia lepadiformis</name>
    <dbReference type="NCBI Taxonomy" id="159417"/>
    <lineage>
        <taxon>Eukaryota</taxon>
        <taxon>Metazoa</taxon>
        <taxon>Chordata</taxon>
        <taxon>Tunicata</taxon>
        <taxon>Ascidiacea</taxon>
        <taxon>Aplousobranchia</taxon>
        <taxon>Clavelinidae</taxon>
        <taxon>Clavelina</taxon>
    </lineage>
</organism>
<evidence type="ECO:0000313" key="2">
    <source>
        <dbReference type="EMBL" id="CAK8676164.1"/>
    </source>
</evidence>
<dbReference type="SUPFAM" id="SSF52833">
    <property type="entry name" value="Thioredoxin-like"/>
    <property type="match status" value="1"/>
</dbReference>
<gene>
    <name evidence="2" type="ORF">CVLEPA_LOCUS5644</name>
</gene>
<dbReference type="InterPro" id="IPR006993">
    <property type="entry name" value="Glut_rich_SH3-bd"/>
</dbReference>
<comment type="similarity">
    <text evidence="1">Belongs to the SH3BGR family.</text>
</comment>
<sequence length="148" mass="16775">MLLTVVQEIAQGVSVFAQTREKLEGTLLLITFFLRFEIFECNNSRLVCIVYNLKNMSGLKLYMASVTGNVEIKKKQQKILMTLEGKKFPFEQIDITSDSAKKDEMREIAGDPKALPPQLANGKDYLGDFAAFDEAVENETLEEFLKLK</sequence>
<dbReference type="InterPro" id="IPR036249">
    <property type="entry name" value="Thioredoxin-like_sf"/>
</dbReference>
<proteinExistence type="inferred from homology"/>
<accession>A0ABP0F8X3</accession>
<evidence type="ECO:0000256" key="1">
    <source>
        <dbReference type="ARBA" id="ARBA00007764"/>
    </source>
</evidence>
<dbReference type="EMBL" id="CAWYQH010000024">
    <property type="protein sequence ID" value="CAK8676164.1"/>
    <property type="molecule type" value="Genomic_DNA"/>
</dbReference>
<dbReference type="PANTHER" id="PTHR12232">
    <property type="entry name" value="SH3 DOMAIN-BINDING GLUTAMIC ACID-RICH-LIKE PROTEIN"/>
    <property type="match status" value="1"/>
</dbReference>
<keyword evidence="3" id="KW-1185">Reference proteome</keyword>
<name>A0ABP0F8X3_CLALP</name>